<evidence type="ECO:0000256" key="13">
    <source>
        <dbReference type="ARBA" id="ARBA00023204"/>
    </source>
</evidence>
<dbReference type="SUPFAM" id="SSF57884">
    <property type="entry name" value="Ada DNA repair protein, N-terminal domain (N-Ada 10)"/>
    <property type="match status" value="1"/>
</dbReference>
<evidence type="ECO:0000313" key="15">
    <source>
        <dbReference type="EMBL" id="TQN32963.1"/>
    </source>
</evidence>
<dbReference type="PROSITE" id="PS01124">
    <property type="entry name" value="HTH_ARAC_FAMILY_2"/>
    <property type="match status" value="1"/>
</dbReference>
<dbReference type="AlphaFoldDB" id="A0A543NMB9"/>
<dbReference type="Gene3D" id="1.10.1670.10">
    <property type="entry name" value="Helix-hairpin-Helix base-excision DNA repair enzymes (C-terminal)"/>
    <property type="match status" value="1"/>
</dbReference>
<evidence type="ECO:0000256" key="11">
    <source>
        <dbReference type="ARBA" id="ARBA00023159"/>
    </source>
</evidence>
<dbReference type="GO" id="GO:0032131">
    <property type="term" value="F:alkylated DNA binding"/>
    <property type="evidence" value="ECO:0007669"/>
    <property type="project" value="TreeGrafter"/>
</dbReference>
<dbReference type="GO" id="GO:0008270">
    <property type="term" value="F:zinc ion binding"/>
    <property type="evidence" value="ECO:0007669"/>
    <property type="project" value="InterPro"/>
</dbReference>
<keyword evidence="11" id="KW-0010">Activator</keyword>
<dbReference type="InterPro" id="IPR003265">
    <property type="entry name" value="HhH-GPD_domain"/>
</dbReference>
<evidence type="ECO:0000256" key="5">
    <source>
        <dbReference type="ARBA" id="ARBA00022679"/>
    </source>
</evidence>
<dbReference type="FunFam" id="3.40.10.10:FF:000001">
    <property type="entry name" value="DNA-3-methyladenine glycosylase 2"/>
    <property type="match status" value="1"/>
</dbReference>
<comment type="caution">
    <text evidence="15">The sequence shown here is derived from an EMBL/GenBank/DDBJ whole genome shotgun (WGS) entry which is preliminary data.</text>
</comment>
<comment type="catalytic activity">
    <reaction evidence="1">
        <text>Hydrolysis of alkylated DNA, releasing 3-methyladenine, 3-methylguanine, 7-methylguanine and 7-methyladenine.</text>
        <dbReference type="EC" id="3.2.2.21"/>
    </reaction>
</comment>
<dbReference type="GO" id="GO:0008168">
    <property type="term" value="F:methyltransferase activity"/>
    <property type="evidence" value="ECO:0007669"/>
    <property type="project" value="UniProtKB-KW"/>
</dbReference>
<dbReference type="InterPro" id="IPR009057">
    <property type="entry name" value="Homeodomain-like_sf"/>
</dbReference>
<dbReference type="PANTHER" id="PTHR43003:SF13">
    <property type="entry name" value="DNA-3-METHYLADENINE GLYCOSYLASE 2"/>
    <property type="match status" value="1"/>
</dbReference>
<evidence type="ECO:0000256" key="3">
    <source>
        <dbReference type="ARBA" id="ARBA00012000"/>
    </source>
</evidence>
<evidence type="ECO:0000256" key="12">
    <source>
        <dbReference type="ARBA" id="ARBA00023163"/>
    </source>
</evidence>
<dbReference type="InterPro" id="IPR011257">
    <property type="entry name" value="DNA_glycosylase"/>
</dbReference>
<dbReference type="PANTHER" id="PTHR43003">
    <property type="entry name" value="DNA-3-METHYLADENINE GLYCOSYLASE"/>
    <property type="match status" value="1"/>
</dbReference>
<evidence type="ECO:0000256" key="4">
    <source>
        <dbReference type="ARBA" id="ARBA00022603"/>
    </source>
</evidence>
<evidence type="ECO:0000256" key="1">
    <source>
        <dbReference type="ARBA" id="ARBA00000086"/>
    </source>
</evidence>
<evidence type="ECO:0000259" key="14">
    <source>
        <dbReference type="PROSITE" id="PS01124"/>
    </source>
</evidence>
<dbReference type="GO" id="GO:0032259">
    <property type="term" value="P:methylation"/>
    <property type="evidence" value="ECO:0007669"/>
    <property type="project" value="UniProtKB-KW"/>
</dbReference>
<dbReference type="SUPFAM" id="SSF55945">
    <property type="entry name" value="TATA-box binding protein-like"/>
    <property type="match status" value="1"/>
</dbReference>
<dbReference type="SUPFAM" id="SSF48150">
    <property type="entry name" value="DNA-glycosylase"/>
    <property type="match status" value="1"/>
</dbReference>
<dbReference type="RefSeq" id="WP_141924392.1">
    <property type="nucleotide sequence ID" value="NZ_VFQC01000001.1"/>
</dbReference>
<dbReference type="SMART" id="SM00342">
    <property type="entry name" value="HTH_ARAC"/>
    <property type="match status" value="1"/>
</dbReference>
<dbReference type="Gene3D" id="1.10.10.60">
    <property type="entry name" value="Homeodomain-like"/>
    <property type="match status" value="1"/>
</dbReference>
<dbReference type="GO" id="GO:0005737">
    <property type="term" value="C:cytoplasm"/>
    <property type="evidence" value="ECO:0007669"/>
    <property type="project" value="TreeGrafter"/>
</dbReference>
<keyword evidence="10" id="KW-0238">DNA-binding</keyword>
<dbReference type="GO" id="GO:0032993">
    <property type="term" value="C:protein-DNA complex"/>
    <property type="evidence" value="ECO:0007669"/>
    <property type="project" value="TreeGrafter"/>
</dbReference>
<dbReference type="Proteomes" id="UP000317422">
    <property type="component" value="Unassembled WGS sequence"/>
</dbReference>
<dbReference type="InterPro" id="IPR018060">
    <property type="entry name" value="HTH_AraC"/>
</dbReference>
<evidence type="ECO:0000256" key="6">
    <source>
        <dbReference type="ARBA" id="ARBA00022723"/>
    </source>
</evidence>
<keyword evidence="6" id="KW-0479">Metal-binding</keyword>
<evidence type="ECO:0000313" key="16">
    <source>
        <dbReference type="Proteomes" id="UP000317422"/>
    </source>
</evidence>
<dbReference type="InterPro" id="IPR010316">
    <property type="entry name" value="AlkA_N"/>
</dbReference>
<dbReference type="GO" id="GO:0006285">
    <property type="term" value="P:base-excision repair, AP site formation"/>
    <property type="evidence" value="ECO:0007669"/>
    <property type="project" value="TreeGrafter"/>
</dbReference>
<accession>A0A543NMB9</accession>
<dbReference type="EC" id="3.2.2.21" evidence="3"/>
<keyword evidence="12" id="KW-0804">Transcription</keyword>
<comment type="cofactor">
    <cofactor evidence="2">
        <name>Zn(2+)</name>
        <dbReference type="ChEBI" id="CHEBI:29105"/>
    </cofactor>
</comment>
<sequence length="489" mass="52588">MPADDHRYHAVRSSDPRFDGVFYVGVRSTGIYCRPSCPAITPKRRNTAFFPSAAAAQNAGFRACKRCRPDAAPGSPEWNIRADTVGRAMRMIADGTVDRDGVTGLASSLGYSQRQLQRLLTAELGAGPLALARAQRAQTARVLVETTPLSMSDIAFASGFSSIRQFNDTMRAVFALSPTGLRARSSRWRTAGHPNGVTLRLAYREPFDARQVFGFLAARAVPGVEEVDGNGTYRRVLRLPHGTGTVEVLPQAEGGFLQCRVRLEDLRDLGAAVQRCRRMLDADTDPRAVSEVLREDPLLAPVVARSPGLRSPGHPCGSELAVWTVLAQRSSLPEARTAAAWVARRHGTPLTAPGGLTHAFPTADTLAGASAADLPLPERARTLLDLCAALADGSVDLGPGADREENISRLAALPGVGPTTAGYVRMRALGDPDVFLPGDSGVRRGLSRLGVRRPLGSAARAWRPWRSYATHHLWAAQDPAHTDQERIPL</sequence>
<dbReference type="GO" id="GO:0043916">
    <property type="term" value="F:DNA-7-methylguanine glycosylase activity"/>
    <property type="evidence" value="ECO:0007669"/>
    <property type="project" value="TreeGrafter"/>
</dbReference>
<reference evidence="15 16" key="1">
    <citation type="submission" date="2019-06" db="EMBL/GenBank/DDBJ databases">
        <title>Sequencing the genomes of 1000 actinobacteria strains.</title>
        <authorList>
            <person name="Klenk H.-P."/>
        </authorList>
    </citation>
    <scope>NUCLEOTIDE SEQUENCE [LARGE SCALE GENOMIC DNA]</scope>
    <source>
        <strain evidence="15 16">DSM 45015</strain>
    </source>
</reference>
<proteinExistence type="predicted"/>
<dbReference type="EMBL" id="VFQC01000001">
    <property type="protein sequence ID" value="TQN32963.1"/>
    <property type="molecule type" value="Genomic_DNA"/>
</dbReference>
<keyword evidence="4" id="KW-0489">Methyltransferase</keyword>
<keyword evidence="7" id="KW-0227">DNA damage</keyword>
<dbReference type="GO" id="GO:0008725">
    <property type="term" value="F:DNA-3-methyladenine glycosylase activity"/>
    <property type="evidence" value="ECO:0007669"/>
    <property type="project" value="TreeGrafter"/>
</dbReference>
<dbReference type="Gene3D" id="3.40.10.10">
    <property type="entry name" value="DNA Methylphosphotriester Repair Domain"/>
    <property type="match status" value="1"/>
</dbReference>
<evidence type="ECO:0000256" key="9">
    <source>
        <dbReference type="ARBA" id="ARBA00023015"/>
    </source>
</evidence>
<dbReference type="Gene3D" id="3.30.310.20">
    <property type="entry name" value="DNA-3-methyladenine glycosylase AlkA, N-terminal domain"/>
    <property type="match status" value="1"/>
</dbReference>
<dbReference type="Pfam" id="PF06029">
    <property type="entry name" value="AlkA_N"/>
    <property type="match status" value="1"/>
</dbReference>
<dbReference type="SMART" id="SM01009">
    <property type="entry name" value="AlkA_N"/>
    <property type="match status" value="1"/>
</dbReference>
<organism evidence="15 16">
    <name type="scientific">Haloactinospora alba</name>
    <dbReference type="NCBI Taxonomy" id="405555"/>
    <lineage>
        <taxon>Bacteria</taxon>
        <taxon>Bacillati</taxon>
        <taxon>Actinomycetota</taxon>
        <taxon>Actinomycetes</taxon>
        <taxon>Streptosporangiales</taxon>
        <taxon>Nocardiopsidaceae</taxon>
        <taxon>Haloactinospora</taxon>
    </lineage>
</organism>
<gene>
    <name evidence="15" type="ORF">FHX37_2952</name>
</gene>
<dbReference type="GO" id="GO:0043565">
    <property type="term" value="F:sequence-specific DNA binding"/>
    <property type="evidence" value="ECO:0007669"/>
    <property type="project" value="InterPro"/>
</dbReference>
<dbReference type="Pfam" id="PF02805">
    <property type="entry name" value="Ada_Zn_binding"/>
    <property type="match status" value="1"/>
</dbReference>
<evidence type="ECO:0000256" key="10">
    <source>
        <dbReference type="ARBA" id="ARBA00023125"/>
    </source>
</evidence>
<dbReference type="Gene3D" id="1.10.340.30">
    <property type="entry name" value="Hypothetical protein, domain 2"/>
    <property type="match status" value="1"/>
</dbReference>
<dbReference type="GO" id="GO:0006307">
    <property type="term" value="P:DNA alkylation repair"/>
    <property type="evidence" value="ECO:0007669"/>
    <property type="project" value="TreeGrafter"/>
</dbReference>
<protein>
    <recommendedName>
        <fullName evidence="3">DNA-3-methyladenine glycosylase II</fullName>
        <ecNumber evidence="3">3.2.2.21</ecNumber>
    </recommendedName>
</protein>
<keyword evidence="5" id="KW-0808">Transferase</keyword>
<feature type="domain" description="HTH araC/xylS-type" evidence="14">
    <location>
        <begin position="86"/>
        <end position="184"/>
    </location>
</feature>
<keyword evidence="8" id="KW-0862">Zinc</keyword>
<dbReference type="OrthoDB" id="9811249at2"/>
<dbReference type="InterPro" id="IPR023170">
    <property type="entry name" value="HhH_base_excis_C"/>
</dbReference>
<dbReference type="InterPro" id="IPR051912">
    <property type="entry name" value="Alkylbase_DNA_Glycosylase/TA"/>
</dbReference>
<dbReference type="Pfam" id="PF12833">
    <property type="entry name" value="HTH_18"/>
    <property type="match status" value="1"/>
</dbReference>
<evidence type="ECO:0000256" key="8">
    <source>
        <dbReference type="ARBA" id="ARBA00022833"/>
    </source>
</evidence>
<keyword evidence="13" id="KW-0234">DNA repair</keyword>
<evidence type="ECO:0000256" key="2">
    <source>
        <dbReference type="ARBA" id="ARBA00001947"/>
    </source>
</evidence>
<keyword evidence="9" id="KW-0805">Transcription regulation</keyword>
<dbReference type="InterPro" id="IPR035451">
    <property type="entry name" value="Ada-like_dom_sf"/>
</dbReference>
<dbReference type="GO" id="GO:0003700">
    <property type="term" value="F:DNA-binding transcription factor activity"/>
    <property type="evidence" value="ECO:0007669"/>
    <property type="project" value="InterPro"/>
</dbReference>
<keyword evidence="16" id="KW-1185">Reference proteome</keyword>
<dbReference type="InterPro" id="IPR037046">
    <property type="entry name" value="AlkA_N_sf"/>
</dbReference>
<dbReference type="SMART" id="SM00478">
    <property type="entry name" value="ENDO3c"/>
    <property type="match status" value="1"/>
</dbReference>
<evidence type="ECO:0000256" key="7">
    <source>
        <dbReference type="ARBA" id="ARBA00022763"/>
    </source>
</evidence>
<dbReference type="CDD" id="cd00056">
    <property type="entry name" value="ENDO3c"/>
    <property type="match status" value="1"/>
</dbReference>
<dbReference type="SUPFAM" id="SSF46689">
    <property type="entry name" value="Homeodomain-like"/>
    <property type="match status" value="1"/>
</dbReference>
<dbReference type="InterPro" id="IPR004026">
    <property type="entry name" value="Ada_DNA_repair_Zn-bd"/>
</dbReference>
<name>A0A543NMB9_9ACTN</name>